<dbReference type="AlphaFoldDB" id="A0A382EBW0"/>
<accession>A0A382EBW0</accession>
<dbReference type="EMBL" id="UINC01043385">
    <property type="protein sequence ID" value="SVB47347.1"/>
    <property type="molecule type" value="Genomic_DNA"/>
</dbReference>
<gene>
    <name evidence="2" type="ORF">METZ01_LOCUS200201</name>
</gene>
<protein>
    <recommendedName>
        <fullName evidence="1">DnaA N-terminal domain-containing protein</fullName>
    </recommendedName>
</protein>
<sequence length="153" mass="18345">MQKNQKKNKTISSKIYFTMKEVLSKKNSNANSAEEENLLNWNEVIVKFKITFGNDIYESWIRNIDLKKEFNHYVVLSAPTRFVRDWIVSRYADKVLDIIKTFKQSIQRIEFLIEEQDEKSSKKDYRKNNQVSSVENSILIYNRFNSNNDFDHF</sequence>
<dbReference type="InterPro" id="IPR038454">
    <property type="entry name" value="DnaA_N_sf"/>
</dbReference>
<reference evidence="2" key="1">
    <citation type="submission" date="2018-05" db="EMBL/GenBank/DDBJ databases">
        <authorList>
            <person name="Lanie J.A."/>
            <person name="Ng W.-L."/>
            <person name="Kazmierczak K.M."/>
            <person name="Andrzejewski T.M."/>
            <person name="Davidsen T.M."/>
            <person name="Wayne K.J."/>
            <person name="Tettelin H."/>
            <person name="Glass J.I."/>
            <person name="Rusch D."/>
            <person name="Podicherti R."/>
            <person name="Tsui H.-C.T."/>
            <person name="Winkler M.E."/>
        </authorList>
    </citation>
    <scope>NUCLEOTIDE SEQUENCE</scope>
</reference>
<organism evidence="2">
    <name type="scientific">marine metagenome</name>
    <dbReference type="NCBI Taxonomy" id="408172"/>
    <lineage>
        <taxon>unclassified sequences</taxon>
        <taxon>metagenomes</taxon>
        <taxon>ecological metagenomes</taxon>
    </lineage>
</organism>
<feature type="domain" description="DnaA N-terminal" evidence="1">
    <location>
        <begin position="41"/>
        <end position="100"/>
    </location>
</feature>
<dbReference type="Pfam" id="PF11638">
    <property type="entry name" value="DnaA_N"/>
    <property type="match status" value="1"/>
</dbReference>
<name>A0A382EBW0_9ZZZZ</name>
<dbReference type="Gene3D" id="3.30.300.180">
    <property type="match status" value="1"/>
</dbReference>
<dbReference type="InterPro" id="IPR024633">
    <property type="entry name" value="DnaA_N_dom"/>
</dbReference>
<feature type="non-terminal residue" evidence="2">
    <location>
        <position position="153"/>
    </location>
</feature>
<proteinExistence type="predicted"/>
<evidence type="ECO:0000259" key="1">
    <source>
        <dbReference type="Pfam" id="PF11638"/>
    </source>
</evidence>
<evidence type="ECO:0000313" key="2">
    <source>
        <dbReference type="EMBL" id="SVB47347.1"/>
    </source>
</evidence>